<keyword evidence="2" id="KW-1185">Reference proteome</keyword>
<dbReference type="AlphaFoldDB" id="A0A9J5ZWP7"/>
<accession>A0A9J5ZWP7</accession>
<proteinExistence type="predicted"/>
<dbReference type="Proteomes" id="UP000824120">
    <property type="component" value="Chromosome 3"/>
</dbReference>
<protein>
    <submittedName>
        <fullName evidence="1">Uncharacterized protein</fullName>
    </submittedName>
</protein>
<gene>
    <name evidence="1" type="ORF">H5410_016202</name>
</gene>
<organism evidence="1 2">
    <name type="scientific">Solanum commersonii</name>
    <name type="common">Commerson's wild potato</name>
    <name type="synonym">Commerson's nightshade</name>
    <dbReference type="NCBI Taxonomy" id="4109"/>
    <lineage>
        <taxon>Eukaryota</taxon>
        <taxon>Viridiplantae</taxon>
        <taxon>Streptophyta</taxon>
        <taxon>Embryophyta</taxon>
        <taxon>Tracheophyta</taxon>
        <taxon>Spermatophyta</taxon>
        <taxon>Magnoliopsida</taxon>
        <taxon>eudicotyledons</taxon>
        <taxon>Gunneridae</taxon>
        <taxon>Pentapetalae</taxon>
        <taxon>asterids</taxon>
        <taxon>lamiids</taxon>
        <taxon>Solanales</taxon>
        <taxon>Solanaceae</taxon>
        <taxon>Solanoideae</taxon>
        <taxon>Solaneae</taxon>
        <taxon>Solanum</taxon>
    </lineage>
</organism>
<reference evidence="1 2" key="1">
    <citation type="submission" date="2020-09" db="EMBL/GenBank/DDBJ databases">
        <title>De no assembly of potato wild relative species, Solanum commersonii.</title>
        <authorList>
            <person name="Cho K."/>
        </authorList>
    </citation>
    <scope>NUCLEOTIDE SEQUENCE [LARGE SCALE GENOMIC DNA]</scope>
    <source>
        <strain evidence="1">LZ3.2</strain>
        <tissue evidence="1">Leaf</tissue>
    </source>
</reference>
<evidence type="ECO:0000313" key="2">
    <source>
        <dbReference type="Proteomes" id="UP000824120"/>
    </source>
</evidence>
<evidence type="ECO:0000313" key="1">
    <source>
        <dbReference type="EMBL" id="KAG5616378.1"/>
    </source>
</evidence>
<comment type="caution">
    <text evidence="1">The sequence shown here is derived from an EMBL/GenBank/DDBJ whole genome shotgun (WGS) entry which is preliminary data.</text>
</comment>
<dbReference type="EMBL" id="JACXVP010000003">
    <property type="protein sequence ID" value="KAG5616378.1"/>
    <property type="molecule type" value="Genomic_DNA"/>
</dbReference>
<sequence>MRVPFDSRDDFRPRYRVKETSDSCFDDFIEFETLSIIDFHILYGFESDSEGEDSTLGVTVD</sequence>
<name>A0A9J5ZWP7_SOLCO</name>